<comment type="subcellular location">
    <subcellularLocation>
        <location evidence="1">Nucleus</location>
    </subcellularLocation>
</comment>
<dbReference type="GO" id="GO:0006351">
    <property type="term" value="P:DNA-templated transcription"/>
    <property type="evidence" value="ECO:0007669"/>
    <property type="project" value="InterPro"/>
</dbReference>
<reference evidence="8 9" key="1">
    <citation type="journal article" date="2019" name="Fungal Biol. Biotechnol.">
        <title>Draft genome sequence of fastidious pathogen Ceratobasidium theobromae, which causes vascular-streak dieback in Theobroma cacao.</title>
        <authorList>
            <person name="Ali S.S."/>
            <person name="Asman A."/>
            <person name="Shao J."/>
            <person name="Firmansyah A.P."/>
            <person name="Susilo A.W."/>
            <person name="Rosmana A."/>
            <person name="McMahon P."/>
            <person name="Junaid M."/>
            <person name="Guest D."/>
            <person name="Kheng T.Y."/>
            <person name="Meinhardt L.W."/>
            <person name="Bailey B.A."/>
        </authorList>
    </citation>
    <scope>NUCLEOTIDE SEQUENCE [LARGE SCALE GENOMIC DNA]</scope>
    <source>
        <strain evidence="8 9">CT2</strain>
    </source>
</reference>
<dbReference type="Gene3D" id="4.10.240.10">
    <property type="entry name" value="Zn(2)-C6 fungal-type DNA-binding domain"/>
    <property type="match status" value="1"/>
</dbReference>
<keyword evidence="3" id="KW-0805">Transcription regulation</keyword>
<evidence type="ECO:0000256" key="6">
    <source>
        <dbReference type="SAM" id="MobiDB-lite"/>
    </source>
</evidence>
<dbReference type="GO" id="GO:0003677">
    <property type="term" value="F:DNA binding"/>
    <property type="evidence" value="ECO:0007669"/>
    <property type="project" value="InterPro"/>
</dbReference>
<organism evidence="8 9">
    <name type="scientific">Ceratobasidium theobromae</name>
    <dbReference type="NCBI Taxonomy" id="1582974"/>
    <lineage>
        <taxon>Eukaryota</taxon>
        <taxon>Fungi</taxon>
        <taxon>Dikarya</taxon>
        <taxon>Basidiomycota</taxon>
        <taxon>Agaricomycotina</taxon>
        <taxon>Agaricomycetes</taxon>
        <taxon>Cantharellales</taxon>
        <taxon>Ceratobasidiaceae</taxon>
        <taxon>Ceratobasidium</taxon>
    </lineage>
</organism>
<comment type="caution">
    <text evidence="8">The sequence shown here is derived from an EMBL/GenBank/DDBJ whole genome shotgun (WGS) entry which is preliminary data.</text>
</comment>
<accession>A0A5N5QJQ2</accession>
<gene>
    <name evidence="8" type="ORF">CTheo_4850</name>
</gene>
<feature type="domain" description="Xylanolytic transcriptional activator regulatory" evidence="7">
    <location>
        <begin position="860"/>
        <end position="948"/>
    </location>
</feature>
<evidence type="ECO:0000313" key="8">
    <source>
        <dbReference type="EMBL" id="KAB5591686.1"/>
    </source>
</evidence>
<dbReference type="InterPro" id="IPR050815">
    <property type="entry name" value="TF_fung"/>
</dbReference>
<dbReference type="OrthoDB" id="39175at2759"/>
<feature type="compositionally biased region" description="Polar residues" evidence="6">
    <location>
        <begin position="675"/>
        <end position="698"/>
    </location>
</feature>
<evidence type="ECO:0000256" key="4">
    <source>
        <dbReference type="ARBA" id="ARBA00023163"/>
    </source>
</evidence>
<dbReference type="AlphaFoldDB" id="A0A5N5QJQ2"/>
<feature type="region of interest" description="Disordered" evidence="6">
    <location>
        <begin position="675"/>
        <end position="708"/>
    </location>
</feature>
<evidence type="ECO:0000259" key="7">
    <source>
        <dbReference type="SMART" id="SM00906"/>
    </source>
</evidence>
<keyword evidence="4" id="KW-0804">Transcription</keyword>
<evidence type="ECO:0000256" key="1">
    <source>
        <dbReference type="ARBA" id="ARBA00004123"/>
    </source>
</evidence>
<dbReference type="GO" id="GO:0005634">
    <property type="term" value="C:nucleus"/>
    <property type="evidence" value="ECO:0007669"/>
    <property type="project" value="UniProtKB-SubCell"/>
</dbReference>
<feature type="domain" description="Xylanolytic transcriptional activator regulatory" evidence="7">
    <location>
        <begin position="184"/>
        <end position="272"/>
    </location>
</feature>
<dbReference type="SMART" id="SM00906">
    <property type="entry name" value="Fungal_trans"/>
    <property type="match status" value="2"/>
</dbReference>
<dbReference type="Proteomes" id="UP000383932">
    <property type="component" value="Unassembled WGS sequence"/>
</dbReference>
<sequence length="1180" mass="134303">MNLIAHASSHVDLYSPVTKSFIATPVADTRIPSPFPIATNEWPSTLPSKSLTLHLIDFFFTYYPQSRRVIHRPTFMLQLLENPSSPRFPFVPLLRAICAAGALYSPLITVAPLPDLSKYPVDDVFAEKTRAQLGRRLTFDEQQYTLSKYECMSAASEGENLIGVIQACIINAWWAHSCARWLDHWSTEGLAIRLCIALGFNFAESLYKPLPNRMREQLLSNPPLSHVDVELRRNLFWLAYCQEKYHLFASPWVFDINDEDVSQTLPGTLEAFEAGVDDGQERQTIFSEDLLTTHHSNQDDFGLYVKGVLNYTGSENILILTYFKGAILISRAHTTNMRYLVKYHSADEARGSHEMRALEAMISSMRSSLLKRSFDPIEQTSSHAISNLLVAHMAPLWALIRVHIYLANWNDPTCGSVNKALTAARMVLRYISGVMSTSLDCIRLDRMVSRPWIEAGRALMFLLKYAPENLAPTLRSEIRLVRESLLITGDRIMVHLRQRHSFDLEITEYLGEREAAKRGMLTSFDPELNHLVRPTTIASRSSIKSLQTWAILRFISIRSDVDYTSSRRRHSALLTALSRIPQKSTPKELNCWYNFRAIMFSMPSYDHLNAAGNITHARPTPKKFEACHQCRKRNATKPNCTYDHPSETEVDTSEESLRALETRVEELEKLLQQGNISDSSPIGNQFTRHSGPSNSAANPTEHHTLPVTPPGLNSAVVAEPSTTSFNDILDTLPESRPPLFSIATNEWPLSLPPRSLMLRLIDTFFICYPHSRRVIHRPTFTLQLLEHPSSPNFPFFPLLHAICATAALYSPFVEVAPLPDLKKYPVEDVFQERTRAQEGRQLTFDEQHYMLASHARWNELWMMNGLAIRLGISLGFNIPNGLRKPLPNKIRENLLIGEPLSHTDVELRRNLFWLPYCQERYHLFPVSWGFDISDEDIQQTLPGTLEAFEAGVDDGQERQKIFSADLFTTHHSNQDDFSIYVKCAIMLSRVHAIYTRGLAQHETVDEARNSPEMKVMEAIISSMRSSLLKRLLNPIEQPSTSLISNSLIAHMAPLWAVIRIHIDLVNWSDPTCESAHKSLTAARSILRYITLLASTSQDYKRFDRMITLPWMDAGRALLLSLKHAPESQAALLRDEIRLVHLLAAGDRVTLYLRQRHMFDLEIVEHLGEREAAKIFERGEL</sequence>
<keyword evidence="5" id="KW-0539">Nucleus</keyword>
<dbReference type="GO" id="GO:0008270">
    <property type="term" value="F:zinc ion binding"/>
    <property type="evidence" value="ECO:0007669"/>
    <property type="project" value="InterPro"/>
</dbReference>
<evidence type="ECO:0000256" key="5">
    <source>
        <dbReference type="ARBA" id="ARBA00023242"/>
    </source>
</evidence>
<dbReference type="CDD" id="cd12148">
    <property type="entry name" value="fungal_TF_MHR"/>
    <property type="match status" value="2"/>
</dbReference>
<evidence type="ECO:0000256" key="2">
    <source>
        <dbReference type="ARBA" id="ARBA00022723"/>
    </source>
</evidence>
<dbReference type="PANTHER" id="PTHR47338:SF29">
    <property type="entry name" value="ZN(2)-C6 FUNGAL-TYPE DOMAIN-CONTAINING PROTEIN"/>
    <property type="match status" value="1"/>
</dbReference>
<proteinExistence type="predicted"/>
<keyword evidence="9" id="KW-1185">Reference proteome</keyword>
<protein>
    <submittedName>
        <fullName evidence="8">Inhibitory regulator protein IRA1</fullName>
    </submittedName>
</protein>
<dbReference type="InterPro" id="IPR007219">
    <property type="entry name" value="XnlR_reg_dom"/>
</dbReference>
<keyword evidence="2" id="KW-0479">Metal-binding</keyword>
<dbReference type="Pfam" id="PF04082">
    <property type="entry name" value="Fungal_trans"/>
    <property type="match status" value="2"/>
</dbReference>
<dbReference type="InterPro" id="IPR036864">
    <property type="entry name" value="Zn2-C6_fun-type_DNA-bd_sf"/>
</dbReference>
<dbReference type="EMBL" id="SSOP01000093">
    <property type="protein sequence ID" value="KAB5591686.1"/>
    <property type="molecule type" value="Genomic_DNA"/>
</dbReference>
<evidence type="ECO:0000313" key="9">
    <source>
        <dbReference type="Proteomes" id="UP000383932"/>
    </source>
</evidence>
<dbReference type="GO" id="GO:0000981">
    <property type="term" value="F:DNA-binding transcription factor activity, RNA polymerase II-specific"/>
    <property type="evidence" value="ECO:0007669"/>
    <property type="project" value="InterPro"/>
</dbReference>
<name>A0A5N5QJQ2_9AGAM</name>
<dbReference type="PANTHER" id="PTHR47338">
    <property type="entry name" value="ZN(II)2CYS6 TRANSCRIPTION FACTOR (EUROFUNG)-RELATED"/>
    <property type="match status" value="1"/>
</dbReference>
<evidence type="ECO:0000256" key="3">
    <source>
        <dbReference type="ARBA" id="ARBA00023015"/>
    </source>
</evidence>